<evidence type="ECO:0000256" key="1">
    <source>
        <dbReference type="SAM" id="MobiDB-lite"/>
    </source>
</evidence>
<evidence type="ECO:0000313" key="3">
    <source>
        <dbReference type="Proteomes" id="UP001054945"/>
    </source>
</evidence>
<feature type="compositionally biased region" description="Basic and acidic residues" evidence="1">
    <location>
        <begin position="104"/>
        <end position="123"/>
    </location>
</feature>
<protein>
    <submittedName>
        <fullName evidence="2">Uncharacterized protein</fullName>
    </submittedName>
</protein>
<evidence type="ECO:0000313" key="2">
    <source>
        <dbReference type="EMBL" id="GIX73140.1"/>
    </source>
</evidence>
<feature type="region of interest" description="Disordered" evidence="1">
    <location>
        <begin position="86"/>
        <end position="129"/>
    </location>
</feature>
<proteinExistence type="predicted"/>
<name>A0AAV4MML0_CAEEX</name>
<accession>A0AAV4MML0</accession>
<dbReference type="EMBL" id="BPLR01002376">
    <property type="protein sequence ID" value="GIX73140.1"/>
    <property type="molecule type" value="Genomic_DNA"/>
</dbReference>
<feature type="compositionally biased region" description="Polar residues" evidence="1">
    <location>
        <begin position="94"/>
        <end position="103"/>
    </location>
</feature>
<sequence length="165" mass="18927">MHAGFLNNVLHPFPLVFQRRVCSLIGVVAASIRFCSKFCVSAAIKIDPSEQLQWDDDPTFCGFYISRRSRPRFPVMILDELANENPFLPRKSPQAASKSNKTILRQEKYIKARSKDSEGRGEEKEEEEEERIRALAEFAVLWVLGRESNQFWNSPGLLNGLNWPV</sequence>
<reference evidence="2 3" key="1">
    <citation type="submission" date="2021-06" db="EMBL/GenBank/DDBJ databases">
        <title>Caerostris extrusa draft genome.</title>
        <authorList>
            <person name="Kono N."/>
            <person name="Arakawa K."/>
        </authorList>
    </citation>
    <scope>NUCLEOTIDE SEQUENCE [LARGE SCALE GENOMIC DNA]</scope>
</reference>
<gene>
    <name evidence="2" type="ORF">CEXT_690571</name>
</gene>
<organism evidence="2 3">
    <name type="scientific">Caerostris extrusa</name>
    <name type="common">Bark spider</name>
    <name type="synonym">Caerostris bankana</name>
    <dbReference type="NCBI Taxonomy" id="172846"/>
    <lineage>
        <taxon>Eukaryota</taxon>
        <taxon>Metazoa</taxon>
        <taxon>Ecdysozoa</taxon>
        <taxon>Arthropoda</taxon>
        <taxon>Chelicerata</taxon>
        <taxon>Arachnida</taxon>
        <taxon>Araneae</taxon>
        <taxon>Araneomorphae</taxon>
        <taxon>Entelegynae</taxon>
        <taxon>Araneoidea</taxon>
        <taxon>Araneidae</taxon>
        <taxon>Caerostris</taxon>
    </lineage>
</organism>
<dbReference type="Proteomes" id="UP001054945">
    <property type="component" value="Unassembled WGS sequence"/>
</dbReference>
<keyword evidence="3" id="KW-1185">Reference proteome</keyword>
<dbReference type="AlphaFoldDB" id="A0AAV4MML0"/>
<comment type="caution">
    <text evidence="2">The sequence shown here is derived from an EMBL/GenBank/DDBJ whole genome shotgun (WGS) entry which is preliminary data.</text>
</comment>